<evidence type="ECO:0000256" key="5">
    <source>
        <dbReference type="ARBA" id="ARBA00022679"/>
    </source>
</evidence>
<dbReference type="Gene3D" id="3.90.550.10">
    <property type="entry name" value="Spore Coat Polysaccharide Biosynthesis Protein SpsA, Chain A"/>
    <property type="match status" value="1"/>
</dbReference>
<comment type="similarity">
    <text evidence="3">Belongs to the glycosyltransferase 2 family.</text>
</comment>
<dbReference type="InterPro" id="IPR001173">
    <property type="entry name" value="Glyco_trans_2-like"/>
</dbReference>
<proteinExistence type="inferred from homology"/>
<sequence length="307" mass="32589">MTSATGPQESVPTYADPGWSLDELVAAKAGRKVAAVLPALNEERTIAHVIASLDWLRQPLSGSALLDDVLVVDGGSTDNTVAIAKESGARVTTTEAALPGVPLSGGKGEALWRSLGMVDSDFVVFIDTDLIDPDPTFASKLLGPLLTDRSTHLVKGYYRRPLGSADPSGGGRVTELVARPMLAALRPGLRTLLQPLAGEYAARTATLRSLEFAPGYGVEIGMVMDVYDRFGAKGLAQVNLGSRAHRNQPLTELAAMSRQIIHTMLTRSGVADSKEPLLVAKAGPEGVELVPRQLRLEGHPPMDEMRP</sequence>
<comment type="catalytic activity">
    <reaction evidence="9">
        <text>(2R)-3-phosphoglycerate + UDP-alpha-D-glucose = (2R)-2-O-(alpha-D-glucopyranosyl)-3-phospho-glycerate + UDP + H(+)</text>
        <dbReference type="Rhea" id="RHEA:31319"/>
        <dbReference type="ChEBI" id="CHEBI:15378"/>
        <dbReference type="ChEBI" id="CHEBI:58223"/>
        <dbReference type="ChEBI" id="CHEBI:58272"/>
        <dbReference type="ChEBI" id="CHEBI:58885"/>
        <dbReference type="ChEBI" id="CHEBI:62600"/>
        <dbReference type="EC" id="2.4.1.266"/>
    </reaction>
    <physiologicalReaction direction="left-to-right" evidence="9">
        <dbReference type="Rhea" id="RHEA:31320"/>
    </physiologicalReaction>
</comment>
<dbReference type="RefSeq" id="WP_007469019.1">
    <property type="nucleotide sequence ID" value="NZ_KI391954.1"/>
</dbReference>
<dbReference type="EMBL" id="ACZI02000003">
    <property type="protein sequence ID" value="EFV13721.1"/>
    <property type="molecule type" value="Genomic_DNA"/>
</dbReference>
<protein>
    <recommendedName>
        <fullName evidence="8">Glucosyl-3-phosphoglycerate synthase</fullName>
        <ecNumber evidence="7">2.4.1.266</ecNumber>
    </recommendedName>
</protein>
<evidence type="ECO:0000256" key="7">
    <source>
        <dbReference type="ARBA" id="ARBA00039022"/>
    </source>
</evidence>
<dbReference type="Proteomes" id="UP000004816">
    <property type="component" value="Unassembled WGS sequence"/>
</dbReference>
<dbReference type="PANTHER" id="PTHR48090">
    <property type="entry name" value="UNDECAPRENYL-PHOSPHATE 4-DEOXY-4-FORMAMIDO-L-ARABINOSE TRANSFERASE-RELATED"/>
    <property type="match status" value="1"/>
</dbReference>
<dbReference type="SUPFAM" id="SSF53448">
    <property type="entry name" value="Nucleotide-diphospho-sugar transferases"/>
    <property type="match status" value="1"/>
</dbReference>
<evidence type="ECO:0000256" key="3">
    <source>
        <dbReference type="ARBA" id="ARBA00006739"/>
    </source>
</evidence>
<accession>E5XPK6</accession>
<evidence type="ECO:0000313" key="13">
    <source>
        <dbReference type="Proteomes" id="UP000004816"/>
    </source>
</evidence>
<name>E5XPK6_SEGRC</name>
<evidence type="ECO:0000256" key="6">
    <source>
        <dbReference type="ARBA" id="ARBA00022842"/>
    </source>
</evidence>
<evidence type="ECO:0000256" key="8">
    <source>
        <dbReference type="ARBA" id="ARBA00040894"/>
    </source>
</evidence>
<reference evidence="12 13" key="1">
    <citation type="journal article" date="2011" name="Stand. Genomic Sci.">
        <title>High quality draft genome sequence of Segniliparus rugosus CDC 945(T)= (ATCC BAA-974(T)).</title>
        <authorList>
            <person name="Earl A.M."/>
            <person name="Desjardins C.A."/>
            <person name="Fitzgerald M.G."/>
            <person name="Arachchi H.M."/>
            <person name="Zeng Q."/>
            <person name="Mehta T."/>
            <person name="Griggs A."/>
            <person name="Birren B.W."/>
            <person name="Toney N.C."/>
            <person name="Carr J."/>
            <person name="Posey J."/>
            <person name="Butler W.R."/>
        </authorList>
    </citation>
    <scope>NUCLEOTIDE SEQUENCE [LARGE SCALE GENOMIC DNA]</scope>
    <source>
        <strain evidence="13">ATCC BAA-974 / DSM 45345 / CCUG 50838 / CIP 108380 / JCM 13579 / CDC 945</strain>
    </source>
</reference>
<comment type="caution">
    <text evidence="12">The sequence shown here is derived from an EMBL/GenBank/DDBJ whole genome shotgun (WGS) entry which is preliminary data.</text>
</comment>
<dbReference type="InterPro" id="IPR050256">
    <property type="entry name" value="Glycosyltransferase_2"/>
</dbReference>
<comment type="cofactor">
    <cofactor evidence="1">
        <name>Mn(2+)</name>
        <dbReference type="ChEBI" id="CHEBI:29035"/>
    </cofactor>
</comment>
<evidence type="ECO:0000256" key="9">
    <source>
        <dbReference type="ARBA" id="ARBA00048689"/>
    </source>
</evidence>
<dbReference type="PANTHER" id="PTHR48090:SF10">
    <property type="entry name" value="GLUCOSYL-3-PHOSPHOGLYCERATE SYNTHASE"/>
    <property type="match status" value="1"/>
</dbReference>
<evidence type="ECO:0000256" key="10">
    <source>
        <dbReference type="ARBA" id="ARBA00048997"/>
    </source>
</evidence>
<keyword evidence="13" id="KW-1185">Reference proteome</keyword>
<keyword evidence="6" id="KW-0460">Magnesium</keyword>
<organism evidence="12 13">
    <name type="scientific">Segniliparus rugosus (strain ATCC BAA-974 / DSM 45345 / CCUG 50838 / CIP 108380 / JCM 13579 / CDC 945)</name>
    <dbReference type="NCBI Taxonomy" id="679197"/>
    <lineage>
        <taxon>Bacteria</taxon>
        <taxon>Bacillati</taxon>
        <taxon>Actinomycetota</taxon>
        <taxon>Actinomycetes</taxon>
        <taxon>Mycobacteriales</taxon>
        <taxon>Segniliparaceae</taxon>
        <taxon>Segniliparus</taxon>
    </lineage>
</organism>
<dbReference type="OrthoDB" id="5011697at2"/>
<dbReference type="eggNOG" id="COG1215">
    <property type="taxonomic scope" value="Bacteria"/>
</dbReference>
<evidence type="ECO:0000256" key="4">
    <source>
        <dbReference type="ARBA" id="ARBA00022676"/>
    </source>
</evidence>
<gene>
    <name evidence="12" type="ORF">HMPREF9336_01428</name>
</gene>
<feature type="domain" description="Glycosyltransferase 2-like" evidence="11">
    <location>
        <begin position="36"/>
        <end position="154"/>
    </location>
</feature>
<dbReference type="STRING" id="679197.HMPREF9336_01428"/>
<dbReference type="GO" id="GO:0016757">
    <property type="term" value="F:glycosyltransferase activity"/>
    <property type="evidence" value="ECO:0007669"/>
    <property type="project" value="UniProtKB-KW"/>
</dbReference>
<dbReference type="HOGENOM" id="CLU_053119_0_0_11"/>
<keyword evidence="5" id="KW-0808">Transferase</keyword>
<evidence type="ECO:0000259" key="11">
    <source>
        <dbReference type="Pfam" id="PF00535"/>
    </source>
</evidence>
<evidence type="ECO:0000313" key="12">
    <source>
        <dbReference type="EMBL" id="EFV13721.1"/>
    </source>
</evidence>
<dbReference type="InterPro" id="IPR029044">
    <property type="entry name" value="Nucleotide-diphossugar_trans"/>
</dbReference>
<evidence type="ECO:0000256" key="1">
    <source>
        <dbReference type="ARBA" id="ARBA00001936"/>
    </source>
</evidence>
<dbReference type="Pfam" id="PF00535">
    <property type="entry name" value="Glycos_transf_2"/>
    <property type="match status" value="1"/>
</dbReference>
<dbReference type="EC" id="2.4.1.266" evidence="7"/>
<comment type="catalytic activity">
    <reaction evidence="10">
        <text>an NDP-alpha-D-glucose + (2R)-3-phosphoglycerate = (2R)-2-O-(alpha-D-glucopyranosyl)-3-phospho-glycerate + a ribonucleoside 5'-diphosphate + H(+)</text>
        <dbReference type="Rhea" id="RHEA:47244"/>
        <dbReference type="ChEBI" id="CHEBI:15378"/>
        <dbReference type="ChEBI" id="CHEBI:57930"/>
        <dbReference type="ChEBI" id="CHEBI:58272"/>
        <dbReference type="ChEBI" id="CHEBI:62600"/>
        <dbReference type="ChEBI" id="CHEBI:76533"/>
        <dbReference type="EC" id="2.4.1.266"/>
    </reaction>
    <physiologicalReaction direction="left-to-right" evidence="10">
        <dbReference type="Rhea" id="RHEA:47245"/>
    </physiologicalReaction>
</comment>
<keyword evidence="4" id="KW-0328">Glycosyltransferase</keyword>
<dbReference type="AlphaFoldDB" id="E5XPK6"/>
<dbReference type="NCBIfam" id="NF010496">
    <property type="entry name" value="PRK13915.1"/>
    <property type="match status" value="1"/>
</dbReference>
<comment type="cofactor">
    <cofactor evidence="2">
        <name>Mg(2+)</name>
        <dbReference type="ChEBI" id="CHEBI:18420"/>
    </cofactor>
</comment>
<evidence type="ECO:0000256" key="2">
    <source>
        <dbReference type="ARBA" id="ARBA00001946"/>
    </source>
</evidence>